<dbReference type="EMBL" id="VIIS01000546">
    <property type="protein sequence ID" value="KAF0307722.1"/>
    <property type="molecule type" value="Genomic_DNA"/>
</dbReference>
<dbReference type="Gene3D" id="3.40.50.720">
    <property type="entry name" value="NAD(P)-binding Rossmann-like Domain"/>
    <property type="match status" value="1"/>
</dbReference>
<dbReference type="PANTHER" id="PTHR22981:SF84">
    <property type="entry name" value="3-HYDROXYISOBUTYRATE DEHYDROGENASE"/>
    <property type="match status" value="1"/>
</dbReference>
<accession>A0A6A4WZV7</accession>
<dbReference type="SUPFAM" id="SSF48179">
    <property type="entry name" value="6-phosphogluconate dehydrogenase C-terminal domain-like"/>
    <property type="match status" value="1"/>
</dbReference>
<dbReference type="GO" id="GO:0051287">
    <property type="term" value="F:NAD binding"/>
    <property type="evidence" value="ECO:0007669"/>
    <property type="project" value="InterPro"/>
</dbReference>
<dbReference type="InterPro" id="IPR008927">
    <property type="entry name" value="6-PGluconate_DH-like_C_sf"/>
</dbReference>
<feature type="domain" description="3-hydroxyisobutyrate dehydrogenase-like NAD-binding" evidence="5">
    <location>
        <begin position="136"/>
        <end position="247"/>
    </location>
</feature>
<dbReference type="Pfam" id="PF03446">
    <property type="entry name" value="NAD_binding_2"/>
    <property type="match status" value="1"/>
</dbReference>
<protein>
    <submittedName>
        <fullName evidence="6">2-hydroxy-3-oxopropionate reductase</fullName>
    </submittedName>
</protein>
<dbReference type="PANTHER" id="PTHR22981">
    <property type="entry name" value="3-HYDROXYISOBUTYRATE DEHYDROGENASE-RELATED"/>
    <property type="match status" value="1"/>
</dbReference>
<sequence>MFDTDGARMSALADRVAVADSSRQVAQKADVVITCLPKPEHVEQSYAGPDGLLAGFRPGTVWIDHSTTDYQATMRYHKELKDKQVEMVEAPITGGLSALKTGTMVTYLGGDKAVVELVSPILSASYTNLVYLGPVGSALITKVVSNMLCMLNAIATAEAMMIAKKSGLDLHQFWNAIRAGCGNSFTWETSAPSLLRGDYDPTFTIDLHCKDLDLGYQIAKQHKVPIPLHGLVQQISNQAMYQYGAEAACYSGQRLYEESCGELLRSPGFENWSYENRIIDGSVVPQHRDIQTDGE</sequence>
<evidence type="ECO:0000256" key="2">
    <source>
        <dbReference type="ARBA" id="ARBA00023027"/>
    </source>
</evidence>
<dbReference type="GO" id="GO:0050661">
    <property type="term" value="F:NADP binding"/>
    <property type="evidence" value="ECO:0007669"/>
    <property type="project" value="InterPro"/>
</dbReference>
<dbReference type="Proteomes" id="UP000440578">
    <property type="component" value="Unassembled WGS sequence"/>
</dbReference>
<dbReference type="InterPro" id="IPR006115">
    <property type="entry name" value="6PGDH_NADP-bd"/>
</dbReference>
<dbReference type="InterPro" id="IPR015815">
    <property type="entry name" value="HIBADH-related"/>
</dbReference>
<dbReference type="GO" id="GO:0008442">
    <property type="term" value="F:3-hydroxyisobutyrate dehydrogenase activity"/>
    <property type="evidence" value="ECO:0007669"/>
    <property type="project" value="TreeGrafter"/>
</dbReference>
<feature type="active site" evidence="3">
    <location>
        <position position="142"/>
    </location>
</feature>
<dbReference type="PIRSF" id="PIRSF000103">
    <property type="entry name" value="HIBADH"/>
    <property type="match status" value="1"/>
</dbReference>
<dbReference type="GO" id="GO:0005739">
    <property type="term" value="C:mitochondrion"/>
    <property type="evidence" value="ECO:0007669"/>
    <property type="project" value="TreeGrafter"/>
</dbReference>
<evidence type="ECO:0000313" key="7">
    <source>
        <dbReference type="Proteomes" id="UP000440578"/>
    </source>
</evidence>
<feature type="domain" description="6-phosphogluconate dehydrogenase NADP-binding" evidence="4">
    <location>
        <begin position="8"/>
        <end position="133"/>
    </location>
</feature>
<proteinExistence type="predicted"/>
<name>A0A6A4WZV7_AMPAM</name>
<dbReference type="OrthoDB" id="435038at2759"/>
<gene>
    <name evidence="6" type="primary">garR</name>
    <name evidence="6" type="ORF">FJT64_020986</name>
</gene>
<dbReference type="Gene3D" id="1.10.1040.10">
    <property type="entry name" value="N-(1-d-carboxylethyl)-l-norvaline Dehydrogenase, domain 2"/>
    <property type="match status" value="1"/>
</dbReference>
<dbReference type="InterPro" id="IPR013328">
    <property type="entry name" value="6PGD_dom2"/>
</dbReference>
<keyword evidence="1" id="KW-0560">Oxidoreductase</keyword>
<dbReference type="GO" id="GO:0006574">
    <property type="term" value="P:L-valine catabolic process"/>
    <property type="evidence" value="ECO:0007669"/>
    <property type="project" value="TreeGrafter"/>
</dbReference>
<evidence type="ECO:0000256" key="3">
    <source>
        <dbReference type="PIRSR" id="PIRSR000103-1"/>
    </source>
</evidence>
<evidence type="ECO:0000313" key="6">
    <source>
        <dbReference type="EMBL" id="KAF0307722.1"/>
    </source>
</evidence>
<dbReference type="Pfam" id="PF14833">
    <property type="entry name" value="NAD_binding_11"/>
    <property type="match status" value="1"/>
</dbReference>
<evidence type="ECO:0000259" key="4">
    <source>
        <dbReference type="Pfam" id="PF03446"/>
    </source>
</evidence>
<evidence type="ECO:0000259" key="5">
    <source>
        <dbReference type="Pfam" id="PF14833"/>
    </source>
</evidence>
<organism evidence="6 7">
    <name type="scientific">Amphibalanus amphitrite</name>
    <name type="common">Striped barnacle</name>
    <name type="synonym">Balanus amphitrite</name>
    <dbReference type="NCBI Taxonomy" id="1232801"/>
    <lineage>
        <taxon>Eukaryota</taxon>
        <taxon>Metazoa</taxon>
        <taxon>Ecdysozoa</taxon>
        <taxon>Arthropoda</taxon>
        <taxon>Crustacea</taxon>
        <taxon>Multicrustacea</taxon>
        <taxon>Cirripedia</taxon>
        <taxon>Thoracica</taxon>
        <taxon>Thoracicalcarea</taxon>
        <taxon>Balanomorpha</taxon>
        <taxon>Balanoidea</taxon>
        <taxon>Balanidae</taxon>
        <taxon>Amphibalaninae</taxon>
        <taxon>Amphibalanus</taxon>
    </lineage>
</organism>
<keyword evidence="7" id="KW-1185">Reference proteome</keyword>
<evidence type="ECO:0000256" key="1">
    <source>
        <dbReference type="ARBA" id="ARBA00023002"/>
    </source>
</evidence>
<dbReference type="SUPFAM" id="SSF51735">
    <property type="entry name" value="NAD(P)-binding Rossmann-fold domains"/>
    <property type="match status" value="1"/>
</dbReference>
<keyword evidence="2" id="KW-0520">NAD</keyword>
<dbReference type="InterPro" id="IPR036291">
    <property type="entry name" value="NAD(P)-bd_dom_sf"/>
</dbReference>
<reference evidence="6 7" key="1">
    <citation type="submission" date="2019-07" db="EMBL/GenBank/DDBJ databases">
        <title>Draft genome assembly of a fouling barnacle, Amphibalanus amphitrite (Darwin, 1854): The first reference genome for Thecostraca.</title>
        <authorList>
            <person name="Kim W."/>
        </authorList>
    </citation>
    <scope>NUCLEOTIDE SEQUENCE [LARGE SCALE GENOMIC DNA]</scope>
    <source>
        <strain evidence="6">SNU_AA5</strain>
        <tissue evidence="6">Soma without cirri and trophi</tissue>
    </source>
</reference>
<dbReference type="InterPro" id="IPR029154">
    <property type="entry name" value="HIBADH-like_NADP-bd"/>
</dbReference>
<dbReference type="AlphaFoldDB" id="A0A6A4WZV7"/>
<comment type="caution">
    <text evidence="6">The sequence shown here is derived from an EMBL/GenBank/DDBJ whole genome shotgun (WGS) entry which is preliminary data.</text>
</comment>